<dbReference type="Gene3D" id="3.40.30.10">
    <property type="entry name" value="Glutaredoxin"/>
    <property type="match status" value="1"/>
</dbReference>
<dbReference type="GO" id="GO:0009543">
    <property type="term" value="C:chloroplast thylakoid lumen"/>
    <property type="evidence" value="ECO:0007669"/>
    <property type="project" value="UniProtKB-SubCell"/>
</dbReference>
<evidence type="ECO:0000256" key="5">
    <source>
        <dbReference type="ARBA" id="ARBA00023157"/>
    </source>
</evidence>
<dbReference type="Pfam" id="PF00578">
    <property type="entry name" value="AhpC-TSA"/>
    <property type="match status" value="1"/>
</dbReference>
<evidence type="ECO:0000256" key="1">
    <source>
        <dbReference type="ARBA" id="ARBA00004456"/>
    </source>
</evidence>
<dbReference type="PANTHER" id="PTHR42801:SF4">
    <property type="entry name" value="AHPC_TSA FAMILY PROTEIN"/>
    <property type="match status" value="1"/>
</dbReference>
<dbReference type="AlphaFoldDB" id="W9RJY9"/>
<reference evidence="11" key="1">
    <citation type="submission" date="2013-01" db="EMBL/GenBank/DDBJ databases">
        <title>Draft Genome Sequence of a Mulberry Tree, Morus notabilis C.K. Schneid.</title>
        <authorList>
            <person name="He N."/>
            <person name="Zhao S."/>
        </authorList>
    </citation>
    <scope>NUCLEOTIDE SEQUENCE</scope>
</reference>
<keyword evidence="2" id="KW-0575">Peroxidase</keyword>
<evidence type="ECO:0000256" key="7">
    <source>
        <dbReference type="ARBA" id="ARBA00039701"/>
    </source>
</evidence>
<evidence type="ECO:0000256" key="4">
    <source>
        <dbReference type="ARBA" id="ARBA00023002"/>
    </source>
</evidence>
<evidence type="ECO:0000256" key="2">
    <source>
        <dbReference type="ARBA" id="ARBA00022559"/>
    </source>
</evidence>
<comment type="subcellular location">
    <subcellularLocation>
        <location evidence="1">Plastid</location>
        <location evidence="1">Chloroplast thylakoid lumen</location>
    </subcellularLocation>
</comment>
<dbReference type="eggNOG" id="KOG0855">
    <property type="taxonomic scope" value="Eukaryota"/>
</dbReference>
<evidence type="ECO:0000256" key="3">
    <source>
        <dbReference type="ARBA" id="ARBA00022862"/>
    </source>
</evidence>
<evidence type="ECO:0000259" key="9">
    <source>
        <dbReference type="Pfam" id="PF00578"/>
    </source>
</evidence>
<dbReference type="GO" id="GO:0009535">
    <property type="term" value="C:chloroplast thylakoid membrane"/>
    <property type="evidence" value="ECO:0007669"/>
    <property type="project" value="TreeGrafter"/>
</dbReference>
<evidence type="ECO:0000313" key="11">
    <source>
        <dbReference type="Proteomes" id="UP000030645"/>
    </source>
</evidence>
<feature type="domain" description="Alkyl hydroperoxide reductase subunit C/ Thiol specific antioxidant" evidence="9">
    <location>
        <begin position="4"/>
        <end position="93"/>
    </location>
</feature>
<dbReference type="GO" id="GO:0008379">
    <property type="term" value="F:thioredoxin peroxidase activity"/>
    <property type="evidence" value="ECO:0007669"/>
    <property type="project" value="TreeGrafter"/>
</dbReference>
<keyword evidence="4" id="KW-0560">Oxidoreductase</keyword>
<dbReference type="InterPro" id="IPR050924">
    <property type="entry name" value="Peroxiredoxin_BCP/PrxQ"/>
</dbReference>
<dbReference type="EMBL" id="KE345173">
    <property type="protein sequence ID" value="EXB94751.1"/>
    <property type="molecule type" value="Genomic_DNA"/>
</dbReference>
<proteinExistence type="predicted"/>
<organism evidence="10 11">
    <name type="scientific">Morus notabilis</name>
    <dbReference type="NCBI Taxonomy" id="981085"/>
    <lineage>
        <taxon>Eukaryota</taxon>
        <taxon>Viridiplantae</taxon>
        <taxon>Streptophyta</taxon>
        <taxon>Embryophyta</taxon>
        <taxon>Tracheophyta</taxon>
        <taxon>Spermatophyta</taxon>
        <taxon>Magnoliopsida</taxon>
        <taxon>eudicotyledons</taxon>
        <taxon>Gunneridae</taxon>
        <taxon>Pentapetalae</taxon>
        <taxon>rosids</taxon>
        <taxon>fabids</taxon>
        <taxon>Rosales</taxon>
        <taxon>Moraceae</taxon>
        <taxon>Moreae</taxon>
        <taxon>Morus</taxon>
    </lineage>
</organism>
<dbReference type="GO" id="GO:0045454">
    <property type="term" value="P:cell redox homeostasis"/>
    <property type="evidence" value="ECO:0007669"/>
    <property type="project" value="TreeGrafter"/>
</dbReference>
<dbReference type="STRING" id="981085.W9RJY9"/>
<dbReference type="CDD" id="cd03017">
    <property type="entry name" value="PRX_BCP"/>
    <property type="match status" value="1"/>
</dbReference>
<keyword evidence="6" id="KW-0676">Redox-active center</keyword>
<keyword evidence="3" id="KW-0049">Antioxidant</keyword>
<evidence type="ECO:0000256" key="8">
    <source>
        <dbReference type="ARBA" id="ARBA00042163"/>
    </source>
</evidence>
<evidence type="ECO:0000256" key="6">
    <source>
        <dbReference type="ARBA" id="ARBA00023284"/>
    </source>
</evidence>
<dbReference type="InterPro" id="IPR036249">
    <property type="entry name" value="Thioredoxin-like_sf"/>
</dbReference>
<keyword evidence="5" id="KW-1015">Disulfide bond</keyword>
<name>W9RJY9_9ROSA</name>
<keyword evidence="11" id="KW-1185">Reference proteome</keyword>
<gene>
    <name evidence="10" type="ORF">L484_003315</name>
</gene>
<dbReference type="Proteomes" id="UP000030645">
    <property type="component" value="Unassembled WGS sequence"/>
</dbReference>
<accession>W9RJY9</accession>
<sequence>MCPQACAFRDSSEKFKKAGAEVTGISGDDVSSHKETKKCLCLNKRSRRNRLPFTLLADESNKVRNEWGVAGDLFGALPRRETYVVDKNGVVQLIYNNQFQPERHIDETLKILKGI</sequence>
<evidence type="ECO:0000313" key="10">
    <source>
        <dbReference type="EMBL" id="EXB94751.1"/>
    </source>
</evidence>
<dbReference type="PANTHER" id="PTHR42801">
    <property type="entry name" value="THIOREDOXIN-DEPENDENT PEROXIDE REDUCTASE"/>
    <property type="match status" value="1"/>
</dbReference>
<dbReference type="InterPro" id="IPR000866">
    <property type="entry name" value="AhpC/TSA"/>
</dbReference>
<dbReference type="GO" id="GO:0034599">
    <property type="term" value="P:cellular response to oxidative stress"/>
    <property type="evidence" value="ECO:0007669"/>
    <property type="project" value="TreeGrafter"/>
</dbReference>
<protein>
    <recommendedName>
        <fullName evidence="7">Peroxiredoxin Q, chloroplastic</fullName>
    </recommendedName>
    <alternativeName>
        <fullName evidence="8">Thioredoxin-dependent peroxiredoxin Q</fullName>
    </alternativeName>
</protein>
<dbReference type="SUPFAM" id="SSF52833">
    <property type="entry name" value="Thioredoxin-like"/>
    <property type="match status" value="1"/>
</dbReference>